<evidence type="ECO:0000313" key="4">
    <source>
        <dbReference type="Proteomes" id="UP000664203"/>
    </source>
</evidence>
<gene>
    <name evidence="3" type="ORF">ALECFALPRED_008304</name>
</gene>
<reference evidence="3" key="1">
    <citation type="submission" date="2021-03" db="EMBL/GenBank/DDBJ databases">
        <authorList>
            <person name="Tagirdzhanova G."/>
        </authorList>
    </citation>
    <scope>NUCLEOTIDE SEQUENCE</scope>
</reference>
<dbReference type="InterPro" id="IPR012337">
    <property type="entry name" value="RNaseH-like_sf"/>
</dbReference>
<name>A0A8H3EW71_9LECA</name>
<organism evidence="3 4">
    <name type="scientific">Alectoria fallacina</name>
    <dbReference type="NCBI Taxonomy" id="1903189"/>
    <lineage>
        <taxon>Eukaryota</taxon>
        <taxon>Fungi</taxon>
        <taxon>Dikarya</taxon>
        <taxon>Ascomycota</taxon>
        <taxon>Pezizomycotina</taxon>
        <taxon>Lecanoromycetes</taxon>
        <taxon>OSLEUM clade</taxon>
        <taxon>Lecanoromycetidae</taxon>
        <taxon>Lecanorales</taxon>
        <taxon>Lecanorineae</taxon>
        <taxon>Parmeliaceae</taxon>
        <taxon>Alectoria</taxon>
    </lineage>
</organism>
<dbReference type="GO" id="GO:0004523">
    <property type="term" value="F:RNA-DNA hybrid ribonuclease activity"/>
    <property type="evidence" value="ECO:0007669"/>
    <property type="project" value="InterPro"/>
</dbReference>
<dbReference type="GO" id="GO:0003676">
    <property type="term" value="F:nucleic acid binding"/>
    <property type="evidence" value="ECO:0007669"/>
    <property type="project" value="InterPro"/>
</dbReference>
<accession>A0A8H3EW71</accession>
<dbReference type="EMBL" id="CAJPDR010000057">
    <property type="protein sequence ID" value="CAF9912780.1"/>
    <property type="molecule type" value="Genomic_DNA"/>
</dbReference>
<keyword evidence="4" id="KW-1185">Reference proteome</keyword>
<evidence type="ECO:0000313" key="3">
    <source>
        <dbReference type="EMBL" id="CAF9912780.1"/>
    </source>
</evidence>
<dbReference type="AlphaFoldDB" id="A0A8H3EW71"/>
<feature type="region of interest" description="Disordered" evidence="1">
    <location>
        <begin position="22"/>
        <end position="75"/>
    </location>
</feature>
<dbReference type="OrthoDB" id="3548481at2759"/>
<dbReference type="CDD" id="cd09276">
    <property type="entry name" value="Rnase_HI_RT_non_LTR"/>
    <property type="match status" value="1"/>
</dbReference>
<dbReference type="Proteomes" id="UP000664203">
    <property type="component" value="Unassembled WGS sequence"/>
</dbReference>
<feature type="compositionally biased region" description="Basic and acidic residues" evidence="1">
    <location>
        <begin position="37"/>
        <end position="46"/>
    </location>
</feature>
<protein>
    <recommendedName>
        <fullName evidence="2">RNase H type-1 domain-containing protein</fullName>
    </recommendedName>
</protein>
<sequence>MTEVPTPALTNSLEAEAVIKQSETDLPHVPELGSVEIAKEKPRSLEEDYIPLEDNSTDSNHNRNHGPTDETKLDKAMLAKRRRLRRRRSETEAQLLRQAKIKKEMARARRAASDTQNYSTFSLYGNGNNDALVEELKISIYASNLVYPSEQDILYQGVTCFRGQITIRPHLEAMEYALDENKGRRKIPGRMTFWVDGSLSPRRVSGTAAVYRANPRAVGSEWIIRAYTVLEFDRLGTIHTEALAIMHALRIALVIAIRNDGTNAKASDVVIFSASISALHRIEDFTHEGQCWGRPLLGRIVTLANELRNVDVKVQLHWVPAHRGIPGNYLADVLAKRATRRKIPERRYLSTGRE</sequence>
<dbReference type="SUPFAM" id="SSF53098">
    <property type="entry name" value="Ribonuclease H-like"/>
    <property type="match status" value="1"/>
</dbReference>
<evidence type="ECO:0000259" key="2">
    <source>
        <dbReference type="PROSITE" id="PS50879"/>
    </source>
</evidence>
<evidence type="ECO:0000256" key="1">
    <source>
        <dbReference type="SAM" id="MobiDB-lite"/>
    </source>
</evidence>
<dbReference type="Gene3D" id="3.30.420.10">
    <property type="entry name" value="Ribonuclease H-like superfamily/Ribonuclease H"/>
    <property type="match status" value="1"/>
</dbReference>
<proteinExistence type="predicted"/>
<dbReference type="InterPro" id="IPR036397">
    <property type="entry name" value="RNaseH_sf"/>
</dbReference>
<feature type="domain" description="RNase H type-1" evidence="2">
    <location>
        <begin position="187"/>
        <end position="340"/>
    </location>
</feature>
<dbReference type="PROSITE" id="PS50879">
    <property type="entry name" value="RNASE_H_1"/>
    <property type="match status" value="1"/>
</dbReference>
<dbReference type="InterPro" id="IPR002156">
    <property type="entry name" value="RNaseH_domain"/>
</dbReference>
<comment type="caution">
    <text evidence="3">The sequence shown here is derived from an EMBL/GenBank/DDBJ whole genome shotgun (WGS) entry which is preliminary data.</text>
</comment>
<feature type="compositionally biased region" description="Basic and acidic residues" evidence="1">
    <location>
        <begin position="66"/>
        <end position="75"/>
    </location>
</feature>
<dbReference type="Pfam" id="PF00075">
    <property type="entry name" value="RNase_H"/>
    <property type="match status" value="1"/>
</dbReference>